<feature type="region of interest" description="Disordered" evidence="2">
    <location>
        <begin position="1"/>
        <end position="27"/>
    </location>
</feature>
<name>A0AAV2NYT5_9HYME</name>
<evidence type="ECO:0000313" key="4">
    <source>
        <dbReference type="Proteomes" id="UP001497644"/>
    </source>
</evidence>
<evidence type="ECO:0000313" key="3">
    <source>
        <dbReference type="EMBL" id="CAL1684731.1"/>
    </source>
</evidence>
<evidence type="ECO:0000256" key="1">
    <source>
        <dbReference type="SAM" id="Coils"/>
    </source>
</evidence>
<feature type="compositionally biased region" description="Polar residues" evidence="2">
    <location>
        <begin position="56"/>
        <end position="65"/>
    </location>
</feature>
<feature type="region of interest" description="Disordered" evidence="2">
    <location>
        <begin position="48"/>
        <end position="75"/>
    </location>
</feature>
<feature type="coiled-coil region" evidence="1">
    <location>
        <begin position="387"/>
        <end position="428"/>
    </location>
</feature>
<reference evidence="3" key="1">
    <citation type="submission" date="2024-04" db="EMBL/GenBank/DDBJ databases">
        <authorList>
            <consortium name="Molecular Ecology Group"/>
        </authorList>
    </citation>
    <scope>NUCLEOTIDE SEQUENCE</scope>
</reference>
<dbReference type="EMBL" id="OZ034828">
    <property type="protein sequence ID" value="CAL1684731.1"/>
    <property type="molecule type" value="Genomic_DNA"/>
</dbReference>
<accession>A0AAV2NYT5</accession>
<evidence type="ECO:0000256" key="2">
    <source>
        <dbReference type="SAM" id="MobiDB-lite"/>
    </source>
</evidence>
<dbReference type="AlphaFoldDB" id="A0AAV2NYT5"/>
<gene>
    <name evidence="3" type="ORF">LPLAT_LOCUS10295</name>
</gene>
<keyword evidence="1" id="KW-0175">Coiled coil</keyword>
<proteinExistence type="predicted"/>
<feature type="compositionally biased region" description="Polar residues" evidence="2">
    <location>
        <begin position="1"/>
        <end position="22"/>
    </location>
</feature>
<feature type="region of interest" description="Disordered" evidence="2">
    <location>
        <begin position="145"/>
        <end position="195"/>
    </location>
</feature>
<dbReference type="Proteomes" id="UP001497644">
    <property type="component" value="Chromosome 5"/>
</dbReference>
<protein>
    <submittedName>
        <fullName evidence="3">Uncharacterized protein</fullName>
    </submittedName>
</protein>
<feature type="compositionally biased region" description="Polar residues" evidence="2">
    <location>
        <begin position="184"/>
        <end position="195"/>
    </location>
</feature>
<organism evidence="3 4">
    <name type="scientific">Lasius platythorax</name>
    <dbReference type="NCBI Taxonomy" id="488582"/>
    <lineage>
        <taxon>Eukaryota</taxon>
        <taxon>Metazoa</taxon>
        <taxon>Ecdysozoa</taxon>
        <taxon>Arthropoda</taxon>
        <taxon>Hexapoda</taxon>
        <taxon>Insecta</taxon>
        <taxon>Pterygota</taxon>
        <taxon>Neoptera</taxon>
        <taxon>Endopterygota</taxon>
        <taxon>Hymenoptera</taxon>
        <taxon>Apocrita</taxon>
        <taxon>Aculeata</taxon>
        <taxon>Formicoidea</taxon>
        <taxon>Formicidae</taxon>
        <taxon>Formicinae</taxon>
        <taxon>Lasius</taxon>
        <taxon>Lasius</taxon>
    </lineage>
</organism>
<feature type="region of interest" description="Disordered" evidence="2">
    <location>
        <begin position="583"/>
        <end position="606"/>
    </location>
</feature>
<sequence>MSTTGVSTRSSRLNSRRPSTNVSERRLRSKKVITTNKSSQKIKINTRDKSLHGSKTDVSVNNSQTLSRRLRSRRNRKNYCEDSKLLQQYLPPKQQDSVVILEKLNDEKVPIYKAKKSSERSLENKIDVYDFKYDINDTKEKVVKKKQKRKVNKQKDKMTKKTTRKKVTIQSKIISNEENKSPGLDTNPSLKPTQSNPLKSAIKLIVTESIKKDKKKIEIPRTNADIPLVKESVKDDTVKKIESSSIDTDIQIGELVEEDTEKKIETPKTNTNIETVGETSLSDRAYPEQIKKQDTKKPKIISVENADNITVFKSAPSNTEDFWPFRPKNIFDNNTSVKQKNSLNCSLLTKSLSPILKTSTLALESPWRPPTSSMFSQAKHFIQSTPKLRFENNKENMEMNKENVEMSKENMEINIENIEMNKENIETNKKNKCGREKERKKKTFHKKYNILQKKLPTNQTPEKVQTIDTNKHVQAVPARISLGEIKNLLQKKPDVNDDNKQAVDEAHVKVDKSLTTQKDNLVNFLNFSDTFDVLSETEKLSNFGAEVPLFMDLEPSHFSKPPQHSYRKKRAVKFDFLDSDEEKEVEKENVKHHTKKKKLTKSEKENEKRVNEWVKTINSTFEEIDEYNLLIE</sequence>
<keyword evidence="4" id="KW-1185">Reference proteome</keyword>